<dbReference type="EMBL" id="JBIGHW010000002">
    <property type="protein sequence ID" value="MFG6439871.1"/>
    <property type="molecule type" value="Genomic_DNA"/>
</dbReference>
<feature type="chain" id="PRO_5046205624" evidence="1">
    <location>
        <begin position="21"/>
        <end position="191"/>
    </location>
</feature>
<organism evidence="3 4">
    <name type="scientific">Pelomonas margarita</name>
    <dbReference type="NCBI Taxonomy" id="3299031"/>
    <lineage>
        <taxon>Bacteria</taxon>
        <taxon>Pseudomonadati</taxon>
        <taxon>Pseudomonadota</taxon>
        <taxon>Betaproteobacteria</taxon>
        <taxon>Burkholderiales</taxon>
        <taxon>Sphaerotilaceae</taxon>
        <taxon>Roseateles</taxon>
    </lineage>
</organism>
<dbReference type="RefSeq" id="WP_394395590.1">
    <property type="nucleotide sequence ID" value="NZ_JBIGHW010000002.1"/>
</dbReference>
<feature type="domain" description="Ice-binding protein C-terminal" evidence="2">
    <location>
        <begin position="165"/>
        <end position="189"/>
    </location>
</feature>
<gene>
    <name evidence="3" type="ORF">ACG0Z3_04185</name>
</gene>
<protein>
    <submittedName>
        <fullName evidence="3">PEP-CTERM sorting domain-containing protein</fullName>
    </submittedName>
</protein>
<proteinExistence type="predicted"/>
<evidence type="ECO:0000313" key="4">
    <source>
        <dbReference type="Proteomes" id="UP001606301"/>
    </source>
</evidence>
<dbReference type="Pfam" id="PF07589">
    <property type="entry name" value="PEP-CTERM"/>
    <property type="match status" value="1"/>
</dbReference>
<sequence>MTKTLIAAALALAAALPAQALSFEGALTQGATVATDYSSTGLLSFDLDLGSSAPAVLTWRLDEDDLLAPIGLNAVIRNYTGVGLRGLTLTLDRGSFGSVGSVTRPFSGEASSVTGSGGTRTVTFSSEEFLDVELGNALGGAGKTDWTLAQADLQAGDRISLTVSAVPEPEQYALLLAGLAAIGLAVRRRQA</sequence>
<feature type="signal peptide" evidence="1">
    <location>
        <begin position="1"/>
        <end position="20"/>
    </location>
</feature>
<evidence type="ECO:0000313" key="3">
    <source>
        <dbReference type="EMBL" id="MFG6439871.1"/>
    </source>
</evidence>
<reference evidence="3 4" key="1">
    <citation type="submission" date="2024-08" db="EMBL/GenBank/DDBJ databases">
        <authorList>
            <person name="Lu H."/>
        </authorList>
    </citation>
    <scope>NUCLEOTIDE SEQUENCE [LARGE SCALE GENOMIC DNA]</scope>
    <source>
        <strain evidence="3 4">LKC17W</strain>
    </source>
</reference>
<keyword evidence="1" id="KW-0732">Signal</keyword>
<keyword evidence="4" id="KW-1185">Reference proteome</keyword>
<name>A0ABW7FFB3_9BURK</name>
<accession>A0ABW7FFB3</accession>
<dbReference type="InterPro" id="IPR013424">
    <property type="entry name" value="Ice-binding_C"/>
</dbReference>
<evidence type="ECO:0000256" key="1">
    <source>
        <dbReference type="SAM" id="SignalP"/>
    </source>
</evidence>
<evidence type="ECO:0000259" key="2">
    <source>
        <dbReference type="Pfam" id="PF07589"/>
    </source>
</evidence>
<dbReference type="Proteomes" id="UP001606301">
    <property type="component" value="Unassembled WGS sequence"/>
</dbReference>
<comment type="caution">
    <text evidence="3">The sequence shown here is derived from an EMBL/GenBank/DDBJ whole genome shotgun (WGS) entry which is preliminary data.</text>
</comment>
<dbReference type="NCBIfam" id="TIGR02595">
    <property type="entry name" value="PEP_CTERM"/>
    <property type="match status" value="1"/>
</dbReference>